<dbReference type="Proteomes" id="UP000272729">
    <property type="component" value="Unassembled WGS sequence"/>
</dbReference>
<sequence>MEPGRPDDETIRTALALACRAPSVHNTQPWRWRIGDRSVHLYADDSRRLPATDPEGRDLLLSCGAALHHLRVALAALGWRSVVHRLPNPADPDHLAAVEFTRHDPTADRVALAGAIPRRRTDRRRFSSWGVPSSVLLLLEDRAAAEGAVAREATGSRERYELATAIGTAAAIQDADPAYRFETRTWSGTHADFDGVPAANAPSGLPQHGDVQLREFPGGELLDQRAGDWEDDGAALLVLGTSSDDRLSVLRAGEATSAVLLEATVAGLATTPISQPLEVAETRERVRSGVLDGALHPHIVLRVGWAPFNADEIPATPRRPLRDVIDGWEGA</sequence>
<dbReference type="RefSeq" id="WP_121220843.1">
    <property type="nucleotide sequence ID" value="NZ_JBIUBA010000002.1"/>
</dbReference>
<dbReference type="InterPro" id="IPR000415">
    <property type="entry name" value="Nitroreductase-like"/>
</dbReference>
<name>A0A495X5J7_9PSEU</name>
<accession>A0A495X5J7</accession>
<comment type="caution">
    <text evidence="1">The sequence shown here is derived from an EMBL/GenBank/DDBJ whole genome shotgun (WGS) entry which is preliminary data.</text>
</comment>
<reference evidence="1 2" key="1">
    <citation type="submission" date="2018-10" db="EMBL/GenBank/DDBJ databases">
        <title>Sequencing the genomes of 1000 actinobacteria strains.</title>
        <authorList>
            <person name="Klenk H.-P."/>
        </authorList>
    </citation>
    <scope>NUCLEOTIDE SEQUENCE [LARGE SCALE GENOMIC DNA]</scope>
    <source>
        <strain evidence="1 2">DSM 43911</strain>
    </source>
</reference>
<dbReference type="PANTHER" id="PTHR23026">
    <property type="entry name" value="NADPH NITROREDUCTASE"/>
    <property type="match status" value="1"/>
</dbReference>
<proteinExistence type="predicted"/>
<dbReference type="PANTHER" id="PTHR23026:SF123">
    <property type="entry name" value="NAD(P)H NITROREDUCTASE RV3131-RELATED"/>
    <property type="match status" value="1"/>
</dbReference>
<dbReference type="SUPFAM" id="SSF55469">
    <property type="entry name" value="FMN-dependent nitroreductase-like"/>
    <property type="match status" value="2"/>
</dbReference>
<keyword evidence="2" id="KW-1185">Reference proteome</keyword>
<evidence type="ECO:0000313" key="1">
    <source>
        <dbReference type="EMBL" id="RKT69242.1"/>
    </source>
</evidence>
<protein>
    <recommendedName>
        <fullName evidence="3">Nitroreductase family protein</fullName>
    </recommendedName>
</protein>
<dbReference type="NCBIfam" id="NF047509">
    <property type="entry name" value="Rv3131_FMN_oxido"/>
    <property type="match status" value="1"/>
</dbReference>
<gene>
    <name evidence="1" type="ORF">DFJ66_2440</name>
</gene>
<evidence type="ECO:0000313" key="2">
    <source>
        <dbReference type="Proteomes" id="UP000272729"/>
    </source>
</evidence>
<dbReference type="InterPro" id="IPR050627">
    <property type="entry name" value="Nitroreductase/BluB"/>
</dbReference>
<organism evidence="1 2">
    <name type="scientific">Saccharothrix variisporea</name>
    <dbReference type="NCBI Taxonomy" id="543527"/>
    <lineage>
        <taxon>Bacteria</taxon>
        <taxon>Bacillati</taxon>
        <taxon>Actinomycetota</taxon>
        <taxon>Actinomycetes</taxon>
        <taxon>Pseudonocardiales</taxon>
        <taxon>Pseudonocardiaceae</taxon>
        <taxon>Saccharothrix</taxon>
    </lineage>
</organism>
<dbReference type="EMBL" id="RBXR01000001">
    <property type="protein sequence ID" value="RKT69242.1"/>
    <property type="molecule type" value="Genomic_DNA"/>
</dbReference>
<dbReference type="Gene3D" id="3.40.109.10">
    <property type="entry name" value="NADH Oxidase"/>
    <property type="match status" value="2"/>
</dbReference>
<evidence type="ECO:0008006" key="3">
    <source>
        <dbReference type="Google" id="ProtNLM"/>
    </source>
</evidence>
<dbReference type="OrthoDB" id="8156917at2"/>
<dbReference type="AlphaFoldDB" id="A0A495X5J7"/>
<dbReference type="GO" id="GO:0016491">
    <property type="term" value="F:oxidoreductase activity"/>
    <property type="evidence" value="ECO:0007669"/>
    <property type="project" value="InterPro"/>
</dbReference>